<gene>
    <name evidence="2" type="ORF">HMPREF0058_0048</name>
</gene>
<evidence type="ECO:0000256" key="1">
    <source>
        <dbReference type="SAM" id="MobiDB-lite"/>
    </source>
</evidence>
<dbReference type="HOGENOM" id="CLU_2152932_0_0_11"/>
<proteinExistence type="predicted"/>
<feature type="region of interest" description="Disordered" evidence="1">
    <location>
        <begin position="1"/>
        <end position="32"/>
    </location>
</feature>
<protein>
    <submittedName>
        <fullName evidence="2">Uncharacterized protein</fullName>
    </submittedName>
</protein>
<sequence length="111" mass="11940">MRRQSISQRGHVMPTHSPDHAGTPTPPTSERQHWGVVRLYGCASVRGRYSDHLRVALEVGEDGTLRLQLPTVSDLLSLPTRGDVEEAMAALRAAAEDLGARVCTAENGGAL</sequence>
<reference evidence="2 3" key="1">
    <citation type="submission" date="2009-01" db="EMBL/GenBank/DDBJ databases">
        <authorList>
            <person name="Qin X."/>
            <person name="Bachman B."/>
            <person name="Battles P."/>
            <person name="Bell A."/>
            <person name="Bess C."/>
            <person name="Bickham C."/>
            <person name="Chaboub L."/>
            <person name="Chen D."/>
            <person name="Coyle M."/>
            <person name="Deiros D.R."/>
            <person name="Dinh H."/>
            <person name="Forbes L."/>
            <person name="Fowler G."/>
            <person name="Francisco L."/>
            <person name="Fu Q."/>
            <person name="Gubbala S."/>
            <person name="Hale W."/>
            <person name="Han Y."/>
            <person name="Hemphill L."/>
            <person name="Highlander S.K."/>
            <person name="Hirani K."/>
            <person name="Hogues M."/>
            <person name="Jackson L."/>
            <person name="Jakkamsetti A."/>
            <person name="Javaid M."/>
            <person name="Jiang H."/>
            <person name="Korchina V."/>
            <person name="Kovar C."/>
            <person name="Lara F."/>
            <person name="Lee S."/>
            <person name="Mata R."/>
            <person name="Mathew T."/>
            <person name="Moen C."/>
            <person name="Morales K."/>
            <person name="Munidasa M."/>
            <person name="Nazareth L."/>
            <person name="Ngo R."/>
            <person name="Nguyen L."/>
            <person name="Okwuonu G."/>
            <person name="Ongeri F."/>
            <person name="Patil S."/>
            <person name="Petrosino J."/>
            <person name="Pham C."/>
            <person name="Pham P."/>
            <person name="Pu L.-L."/>
            <person name="Puazo M."/>
            <person name="Raj R."/>
            <person name="Reid J."/>
            <person name="Rouhana J."/>
            <person name="Saada N."/>
            <person name="Shang Y."/>
            <person name="Simmons D."/>
            <person name="Thornton R."/>
            <person name="Warren J."/>
            <person name="Weissenberger G."/>
            <person name="Zhang J."/>
            <person name="Zhang L."/>
            <person name="Zhou C."/>
            <person name="Zhu D."/>
            <person name="Muzny D."/>
            <person name="Worley K."/>
            <person name="Gibbs R."/>
        </authorList>
    </citation>
    <scope>NUCLEOTIDE SEQUENCE [LARGE SCALE GENOMIC DNA]</scope>
    <source>
        <strain evidence="2 3">DSM 15434</strain>
    </source>
</reference>
<comment type="caution">
    <text evidence="2">The sequence shown here is derived from an EMBL/GenBank/DDBJ whole genome shotgun (WGS) entry which is preliminary data.</text>
</comment>
<accession>C0W2F4</accession>
<evidence type="ECO:0000313" key="2">
    <source>
        <dbReference type="EMBL" id="EEH67057.1"/>
    </source>
</evidence>
<dbReference type="AlphaFoldDB" id="C0W2F4"/>
<name>C0W2F4_9ACTO</name>
<dbReference type="Proteomes" id="UP000004778">
    <property type="component" value="Unassembled WGS sequence"/>
</dbReference>
<keyword evidence="3" id="KW-1185">Reference proteome</keyword>
<organism evidence="2 3">
    <name type="scientific">Actinomyces urogenitalis DSM 15434</name>
    <dbReference type="NCBI Taxonomy" id="525246"/>
    <lineage>
        <taxon>Bacteria</taxon>
        <taxon>Bacillati</taxon>
        <taxon>Actinomycetota</taxon>
        <taxon>Actinomycetes</taxon>
        <taxon>Actinomycetales</taxon>
        <taxon>Actinomycetaceae</taxon>
        <taxon>Actinomyces</taxon>
    </lineage>
</organism>
<evidence type="ECO:0000313" key="3">
    <source>
        <dbReference type="Proteomes" id="UP000004778"/>
    </source>
</evidence>
<dbReference type="EMBL" id="ACFH01000004">
    <property type="protein sequence ID" value="EEH67057.1"/>
    <property type="molecule type" value="Genomic_DNA"/>
</dbReference>